<dbReference type="AlphaFoldDB" id="A0A8S9NC42"/>
<evidence type="ECO:0000313" key="3">
    <source>
        <dbReference type="Proteomes" id="UP000712600"/>
    </source>
</evidence>
<organism evidence="2 3">
    <name type="scientific">Brassica cretica</name>
    <name type="common">Mustard</name>
    <dbReference type="NCBI Taxonomy" id="69181"/>
    <lineage>
        <taxon>Eukaryota</taxon>
        <taxon>Viridiplantae</taxon>
        <taxon>Streptophyta</taxon>
        <taxon>Embryophyta</taxon>
        <taxon>Tracheophyta</taxon>
        <taxon>Spermatophyta</taxon>
        <taxon>Magnoliopsida</taxon>
        <taxon>eudicotyledons</taxon>
        <taxon>Gunneridae</taxon>
        <taxon>Pentapetalae</taxon>
        <taxon>rosids</taxon>
        <taxon>malvids</taxon>
        <taxon>Brassicales</taxon>
        <taxon>Brassicaceae</taxon>
        <taxon>Brassiceae</taxon>
        <taxon>Brassica</taxon>
    </lineage>
</organism>
<feature type="region of interest" description="Disordered" evidence="1">
    <location>
        <begin position="1"/>
        <end position="48"/>
    </location>
</feature>
<evidence type="ECO:0000313" key="2">
    <source>
        <dbReference type="EMBL" id="KAF3501542.1"/>
    </source>
</evidence>
<reference evidence="2" key="1">
    <citation type="submission" date="2019-12" db="EMBL/GenBank/DDBJ databases">
        <title>Genome sequencing and annotation of Brassica cretica.</title>
        <authorList>
            <person name="Studholme D.J."/>
            <person name="Sarris P."/>
        </authorList>
    </citation>
    <scope>NUCLEOTIDE SEQUENCE</scope>
    <source>
        <strain evidence="2">PFS-109/04</strain>
        <tissue evidence="2">Leaf</tissue>
    </source>
</reference>
<dbReference type="EMBL" id="QGKX02001621">
    <property type="protein sequence ID" value="KAF3501542.1"/>
    <property type="molecule type" value="Genomic_DNA"/>
</dbReference>
<name>A0A8S9NC42_BRACR</name>
<proteinExistence type="predicted"/>
<protein>
    <submittedName>
        <fullName evidence="2">Uncharacterized protein</fullName>
    </submittedName>
</protein>
<comment type="caution">
    <text evidence="2">The sequence shown here is derived from an EMBL/GenBank/DDBJ whole genome shotgun (WGS) entry which is preliminary data.</text>
</comment>
<evidence type="ECO:0000256" key="1">
    <source>
        <dbReference type="SAM" id="MobiDB-lite"/>
    </source>
</evidence>
<accession>A0A8S9NC42</accession>
<gene>
    <name evidence="2" type="ORF">F2Q69_00044203</name>
</gene>
<sequence length="110" mass="12201">MAEGDDSFSKSIEQENPTVPPPRPPRETPTASHPPRETNFTCNGPIPRRPTGVIEGALWTHVYSFRQPYMSRYCPAHRENGNGGVSNKLLSEVALDQSARMTLYTNLCGN</sequence>
<dbReference type="Proteomes" id="UP000712600">
    <property type="component" value="Unassembled WGS sequence"/>
</dbReference>